<dbReference type="Pfam" id="PF00643">
    <property type="entry name" value="zf-B_box"/>
    <property type="match status" value="1"/>
</dbReference>
<dbReference type="Proteomes" id="UP000007110">
    <property type="component" value="Unassembled WGS sequence"/>
</dbReference>
<dbReference type="InterPro" id="IPR011044">
    <property type="entry name" value="Quino_amine_DH_bsu"/>
</dbReference>
<reference evidence="5" key="1">
    <citation type="submission" date="2015-02" db="EMBL/GenBank/DDBJ databases">
        <title>Genome sequencing for Strongylocentrotus purpuratus.</title>
        <authorList>
            <person name="Murali S."/>
            <person name="Liu Y."/>
            <person name="Vee V."/>
            <person name="English A."/>
            <person name="Wang M."/>
            <person name="Skinner E."/>
            <person name="Han Y."/>
            <person name="Muzny D.M."/>
            <person name="Worley K.C."/>
            <person name="Gibbs R.A."/>
        </authorList>
    </citation>
    <scope>NUCLEOTIDE SEQUENCE</scope>
</reference>
<name>A0A7M7PDQ2_STRPU</name>
<dbReference type="Gene3D" id="3.30.160.60">
    <property type="entry name" value="Classic Zinc Finger"/>
    <property type="match status" value="1"/>
</dbReference>
<reference evidence="4" key="2">
    <citation type="submission" date="2021-01" db="UniProtKB">
        <authorList>
            <consortium name="EnsemblMetazoa"/>
        </authorList>
    </citation>
    <scope>IDENTIFICATION</scope>
</reference>
<dbReference type="KEGG" id="spu:115927632"/>
<evidence type="ECO:0000313" key="4">
    <source>
        <dbReference type="EnsemblMetazoa" id="XP_030849604"/>
    </source>
</evidence>
<dbReference type="GeneID" id="115927632"/>
<evidence type="ECO:0000256" key="1">
    <source>
        <dbReference type="PROSITE-ProRule" id="PRU00024"/>
    </source>
</evidence>
<protein>
    <recommendedName>
        <fullName evidence="3">B box-type domain-containing protein</fullName>
    </recommendedName>
</protein>
<feature type="coiled-coil region" evidence="2">
    <location>
        <begin position="149"/>
        <end position="194"/>
    </location>
</feature>
<dbReference type="EnsemblMetazoa" id="XM_030993744">
    <property type="protein sequence ID" value="XP_030849604"/>
    <property type="gene ID" value="LOC115927632"/>
</dbReference>
<dbReference type="AlphaFoldDB" id="A0A7M7PDQ2"/>
<accession>A0A7M7PDQ2</accession>
<evidence type="ECO:0000259" key="3">
    <source>
        <dbReference type="PROSITE" id="PS50119"/>
    </source>
</evidence>
<dbReference type="PANTHER" id="PTHR25462">
    <property type="entry name" value="BONUS, ISOFORM C-RELATED"/>
    <property type="match status" value="1"/>
</dbReference>
<sequence length="603" mass="67790">MAAHFSSAENICEGENCQSITDVTYYVKEKKKLCDDCASKEECIGKARRGRPNLYCEKHDGEEIKLYCKTHNVAVCQLCAMIDHHDPSCVRQDIEGAIVDSRAKLDILKEKAKDKLELCRVIGDQIHQCKRDTDTHLHDLKDEVESVFNEAIQTDKDKEKEDAAKINQETDGKNQTLQDEIQKIKDKIGKNDEEREKRLELNRANGERRRKPINNKQQGLQTDIKNIAEEKKRKISELEKAWQDNTTTTETTIQTLDTVLENDKNVVKDGHHVKISVSDEIKKPLNEVEVKQVTDTISGVSFVKGAGKHKYDGRINGYDGEWKLIGTINVSDKITVPTVLGYIEECNVIITDRVFGRLHTYMLNMNTRNSQRVITGSATLWILSCALLNDDKVVCGKYSKGCTGGTLNGLISVYDRQWNHINDVTIPRNTTRDNTRVDVAADNDGMIIAAEWGQSKIYVIDPAGGKITNTITCKQKITMRGVLSSGHIIARPSPSDHRLFIIDRQGAQREIPHSGIILNACLDPMTDDLYVVTSDDECKTCVIDQVTSGSDMKKRRVASFPLSTRLGNNKIHCKQSRVMMTPSGKLIACDGVNILVFKNRFTL</sequence>
<evidence type="ECO:0000256" key="2">
    <source>
        <dbReference type="SAM" id="Coils"/>
    </source>
</evidence>
<dbReference type="RefSeq" id="XP_030849604.1">
    <property type="nucleotide sequence ID" value="XM_030993744.1"/>
</dbReference>
<dbReference type="SUPFAM" id="SSF50969">
    <property type="entry name" value="YVTN repeat-like/Quinoprotein amine dehydrogenase"/>
    <property type="match status" value="1"/>
</dbReference>
<dbReference type="SUPFAM" id="SSF57845">
    <property type="entry name" value="B-box zinc-binding domain"/>
    <property type="match status" value="1"/>
</dbReference>
<feature type="domain" description="B box-type" evidence="3">
    <location>
        <begin position="51"/>
        <end position="85"/>
    </location>
</feature>
<evidence type="ECO:0000313" key="5">
    <source>
        <dbReference type="Proteomes" id="UP000007110"/>
    </source>
</evidence>
<keyword evidence="5" id="KW-1185">Reference proteome</keyword>
<dbReference type="InterPro" id="IPR000315">
    <property type="entry name" value="Znf_B-box"/>
</dbReference>
<organism evidence="4 5">
    <name type="scientific">Strongylocentrotus purpuratus</name>
    <name type="common">Purple sea urchin</name>
    <dbReference type="NCBI Taxonomy" id="7668"/>
    <lineage>
        <taxon>Eukaryota</taxon>
        <taxon>Metazoa</taxon>
        <taxon>Echinodermata</taxon>
        <taxon>Eleutherozoa</taxon>
        <taxon>Echinozoa</taxon>
        <taxon>Echinoidea</taxon>
        <taxon>Euechinoidea</taxon>
        <taxon>Echinacea</taxon>
        <taxon>Camarodonta</taxon>
        <taxon>Echinidea</taxon>
        <taxon>Strongylocentrotidae</taxon>
        <taxon>Strongylocentrotus</taxon>
    </lineage>
</organism>
<dbReference type="PANTHER" id="PTHR25462:SF296">
    <property type="entry name" value="MEIOTIC P26, ISOFORM F"/>
    <property type="match status" value="1"/>
</dbReference>
<keyword evidence="1" id="KW-0479">Metal-binding</keyword>
<dbReference type="PROSITE" id="PS50119">
    <property type="entry name" value="ZF_BBOX"/>
    <property type="match status" value="1"/>
</dbReference>
<keyword evidence="1" id="KW-0863">Zinc-finger</keyword>
<keyword evidence="1" id="KW-0862">Zinc</keyword>
<dbReference type="GO" id="GO:0008270">
    <property type="term" value="F:zinc ion binding"/>
    <property type="evidence" value="ECO:0007669"/>
    <property type="project" value="UniProtKB-KW"/>
</dbReference>
<dbReference type="InParanoid" id="A0A7M7PDQ2"/>
<keyword evidence="2" id="KW-0175">Coiled coil</keyword>
<dbReference type="OMA" id="CAIDQVI"/>
<proteinExistence type="predicted"/>
<dbReference type="InterPro" id="IPR047153">
    <property type="entry name" value="TRIM45/56/19-like"/>
</dbReference>